<feature type="compositionally biased region" description="Polar residues" evidence="4">
    <location>
        <begin position="232"/>
        <end position="248"/>
    </location>
</feature>
<protein>
    <submittedName>
        <fullName evidence="5">Tubulin-tyrosine ligase family protein</fullName>
    </submittedName>
</protein>
<dbReference type="PROSITE" id="PS51221">
    <property type="entry name" value="TTL"/>
    <property type="match status" value="1"/>
</dbReference>
<proteinExistence type="predicted"/>
<dbReference type="OrthoDB" id="202825at2759"/>
<dbReference type="GO" id="GO:0005524">
    <property type="term" value="F:ATP binding"/>
    <property type="evidence" value="ECO:0007669"/>
    <property type="project" value="UniProtKB-KW"/>
</dbReference>
<feature type="compositionally biased region" description="Polar residues" evidence="4">
    <location>
        <begin position="933"/>
        <end position="945"/>
    </location>
</feature>
<dbReference type="GO" id="GO:0000226">
    <property type="term" value="P:microtubule cytoskeleton organization"/>
    <property type="evidence" value="ECO:0007669"/>
    <property type="project" value="TreeGrafter"/>
</dbReference>
<dbReference type="PANTHER" id="PTHR12241">
    <property type="entry name" value="TUBULIN POLYGLUTAMYLASE"/>
    <property type="match status" value="1"/>
</dbReference>
<feature type="region of interest" description="Disordered" evidence="4">
    <location>
        <begin position="876"/>
        <end position="952"/>
    </location>
</feature>
<evidence type="ECO:0000313" key="6">
    <source>
        <dbReference type="Proteomes" id="UP000039865"/>
    </source>
</evidence>
<dbReference type="Proteomes" id="UP000039865">
    <property type="component" value="Unassembled WGS sequence"/>
</dbReference>
<dbReference type="SUPFAM" id="SSF56059">
    <property type="entry name" value="Glutathione synthetase ATP-binding domain-like"/>
    <property type="match status" value="1"/>
</dbReference>
<dbReference type="GO" id="GO:0015631">
    <property type="term" value="F:tubulin binding"/>
    <property type="evidence" value="ECO:0007669"/>
    <property type="project" value="TreeGrafter"/>
</dbReference>
<dbReference type="EMBL" id="CCKQ01014609">
    <property type="protein sequence ID" value="CDW86397.1"/>
    <property type="molecule type" value="Genomic_DNA"/>
</dbReference>
<name>A0A078AYY5_STYLE</name>
<evidence type="ECO:0000256" key="2">
    <source>
        <dbReference type="ARBA" id="ARBA00022741"/>
    </source>
</evidence>
<dbReference type="PANTHER" id="PTHR12241:SF147">
    <property type="entry name" value="TUBULIN POLYGLUTAMYLASE TTLL7"/>
    <property type="match status" value="1"/>
</dbReference>
<evidence type="ECO:0000256" key="4">
    <source>
        <dbReference type="SAM" id="MobiDB-lite"/>
    </source>
</evidence>
<keyword evidence="3" id="KW-0067">ATP-binding</keyword>
<feature type="compositionally biased region" description="Polar residues" evidence="4">
    <location>
        <begin position="908"/>
        <end position="925"/>
    </location>
</feature>
<feature type="region of interest" description="Disordered" evidence="4">
    <location>
        <begin position="1"/>
        <end position="104"/>
    </location>
</feature>
<evidence type="ECO:0000313" key="5">
    <source>
        <dbReference type="EMBL" id="CDW86397.1"/>
    </source>
</evidence>
<evidence type="ECO:0000256" key="3">
    <source>
        <dbReference type="ARBA" id="ARBA00022840"/>
    </source>
</evidence>
<dbReference type="GO" id="GO:0070740">
    <property type="term" value="F:tubulin-glutamic acid ligase activity"/>
    <property type="evidence" value="ECO:0007669"/>
    <property type="project" value="TreeGrafter"/>
</dbReference>
<gene>
    <name evidence="5" type="primary">Contig19569.g20749</name>
    <name evidence="5" type="ORF">STYLEM_15491</name>
</gene>
<evidence type="ECO:0000256" key="1">
    <source>
        <dbReference type="ARBA" id="ARBA00022598"/>
    </source>
</evidence>
<dbReference type="InParanoid" id="A0A078AYY5"/>
<sequence length="1273" mass="146990">MQNQQPISDVSIVSFDREEEKQPSNLPSTNDQKDKRLSEQIQSKYVPVLASKEGTRSNNNDAQKQNAAGSNGPPSKQQTVISNSNKKNRKKTKNPISALQEPNQPPILNQTKVIINISKCSYDIVKEVAKEDLKWRVSRNENFNSEWDVFFAELGVDSDMLSQMKPYQKINHFPAMYLIARKTFLGKNLKKLQKLFPEEYDFFPRTWILPQEINDLRYHTQQYYKRLNQPQNTLAPAQGSSNQQNSKVTPPPTSYKIKSSESSPKKTPKKKRQYLTFIVKPDCMSQGKGIFLTNNLEDIPITERIVVQEYMKEPFLIENLKFDIRLYVLITSCDPLKIFLYHEGIVRFATEEFKPNSTNQQNIDNMFIHLTNYAINKDNQDKFKSAKNALDDEGHKRSFVTVINRLRNDGIDVDKLMVEIKDIIVKTMLSIQPDLVHNYRTCQPSDREGSMCFELLGFDIILDKYAKPYLLEVNHAPSFNTDTPLDYLVKKQLLFDTLRLLGVSIEEKKQKIQQIFEEKQNRLTQKVTLRQKLDMINQQMKEKLKWKDEYEQENMGGYDRIYPVEDNESRQSRYNDIVKAVYNFEAEMQIRRLQKEYDPKLYKFQQQQAQNQMNNQIPSNNNNNNNYSNNQNQFNQTQKGAVIQFGQTQSSMNNRMQQQTSKVQEMLRYQSQQRPILNRKDIHIINNPTMESQTLQGIATPTSNNGLKTSIMSEEQIKPDFNSLMRSNGEVEVQIHSQLSNTQPLNLDSTLRQQDQQFKDYGQAVINNYESIIVDNILSNMRDSGREEIKLDKSVIANQQRSYKELAKNNNEKSRVQIQQSNHMYHNSNQIQNNTNTNSSTQFKLMEIQQPIQVTQPNQLAKWIYTWDNPAKHPKLPLSDLLQTKPVPVSTKNQTNKPSAFKIHPNPKNDQLPKNSPNRPNNDQKQMGLRPEGNSTVVGASSSNLPALHTKPNKTLNGFNKLTQQQQILANSWFQTTNLNQLNKFQKQVLFENIFVSDHKRKSLEMIQKDTTISNANKAQQQNAARLELIKKKEQFNKMLNLHNLDKNGAIYYAQQTGANPSQSIIGLVQGLNTNSVNYFAQQNKQIGYSQMNGLQNIHKKKQSISQNSKIDSSGQHTDLIMIENQNSFFRYQNAATNQSMQVSGGEIKFHHSAPRRNDVIMGQVTNNSYHKQNSKDGIWQPNNGLDEQNIMKQSVIFNNINQKNEGLGNPSQIPLLQGNGSKNRLKNLESIKNVSNNANQESQMNFNNCNLTIINNNHFYNIYQGQPDKDNQ</sequence>
<feature type="region of interest" description="Disordered" evidence="4">
    <location>
        <begin position="609"/>
        <end position="631"/>
    </location>
</feature>
<feature type="region of interest" description="Disordered" evidence="4">
    <location>
        <begin position="232"/>
        <end position="269"/>
    </location>
</feature>
<keyword evidence="6" id="KW-1185">Reference proteome</keyword>
<dbReference type="AlphaFoldDB" id="A0A078AYY5"/>
<feature type="compositionally biased region" description="Polar residues" evidence="4">
    <location>
        <begin position="56"/>
        <end position="81"/>
    </location>
</feature>
<accession>A0A078AYY5</accession>
<dbReference type="InterPro" id="IPR004344">
    <property type="entry name" value="TTL/TTLL_fam"/>
</dbReference>
<reference evidence="5 6" key="1">
    <citation type="submission" date="2014-06" db="EMBL/GenBank/DDBJ databases">
        <authorList>
            <person name="Swart Estienne"/>
        </authorList>
    </citation>
    <scope>NUCLEOTIDE SEQUENCE [LARGE SCALE GENOMIC DNA]</scope>
    <source>
        <strain evidence="5 6">130c</strain>
    </source>
</reference>
<keyword evidence="2" id="KW-0547">Nucleotide-binding</keyword>
<dbReference type="GO" id="GO:0036064">
    <property type="term" value="C:ciliary basal body"/>
    <property type="evidence" value="ECO:0007669"/>
    <property type="project" value="TreeGrafter"/>
</dbReference>
<dbReference type="Gene3D" id="3.30.470.20">
    <property type="entry name" value="ATP-grasp fold, B domain"/>
    <property type="match status" value="1"/>
</dbReference>
<organism evidence="5 6">
    <name type="scientific">Stylonychia lemnae</name>
    <name type="common">Ciliate</name>
    <dbReference type="NCBI Taxonomy" id="5949"/>
    <lineage>
        <taxon>Eukaryota</taxon>
        <taxon>Sar</taxon>
        <taxon>Alveolata</taxon>
        <taxon>Ciliophora</taxon>
        <taxon>Intramacronucleata</taxon>
        <taxon>Spirotrichea</taxon>
        <taxon>Stichotrichia</taxon>
        <taxon>Sporadotrichida</taxon>
        <taxon>Oxytrichidae</taxon>
        <taxon>Stylonychinae</taxon>
        <taxon>Stylonychia</taxon>
    </lineage>
</organism>
<dbReference type="Pfam" id="PF03133">
    <property type="entry name" value="TTL"/>
    <property type="match status" value="1"/>
</dbReference>
<feature type="compositionally biased region" description="Polar residues" evidence="4">
    <location>
        <begin position="95"/>
        <end position="104"/>
    </location>
</feature>
<keyword evidence="1 5" id="KW-0436">Ligase</keyword>